<dbReference type="SMART" id="SM00028">
    <property type="entry name" value="TPR"/>
    <property type="match status" value="3"/>
</dbReference>
<evidence type="ECO:0000256" key="3">
    <source>
        <dbReference type="ARBA" id="ARBA00022801"/>
    </source>
</evidence>
<reference evidence="10 11" key="1">
    <citation type="submission" date="2024-02" db="EMBL/GenBank/DDBJ databases">
        <authorList>
            <person name="Chen Y."/>
            <person name="Shah S."/>
            <person name="Dougan E. K."/>
            <person name="Thang M."/>
            <person name="Chan C."/>
        </authorList>
    </citation>
    <scope>NUCLEOTIDE SEQUENCE [LARGE SCALE GENOMIC DNA]</scope>
</reference>
<evidence type="ECO:0000256" key="6">
    <source>
        <dbReference type="SAM" id="MobiDB-lite"/>
    </source>
</evidence>
<dbReference type="PROSITE" id="PS51192">
    <property type="entry name" value="HELICASE_ATP_BIND_1"/>
    <property type="match status" value="1"/>
</dbReference>
<name>A0ABP0MM87_9DINO</name>
<feature type="domain" description="R3H" evidence="7">
    <location>
        <begin position="522"/>
        <end position="600"/>
    </location>
</feature>
<comment type="caution">
    <text evidence="10">The sequence shown here is derived from an EMBL/GenBank/DDBJ whole genome shotgun (WGS) entry which is preliminary data.</text>
</comment>
<dbReference type="Gene3D" id="1.25.40.10">
    <property type="entry name" value="Tetratricopeptide repeat domain"/>
    <property type="match status" value="1"/>
</dbReference>
<feature type="region of interest" description="Disordered" evidence="6">
    <location>
        <begin position="1762"/>
        <end position="1822"/>
    </location>
</feature>
<dbReference type="SUPFAM" id="SSF52540">
    <property type="entry name" value="P-loop containing nucleoside triphosphate hydrolases"/>
    <property type="match status" value="2"/>
</dbReference>
<feature type="domain" description="Helicase ATP-binding" evidence="8">
    <location>
        <begin position="135"/>
        <end position="321"/>
    </location>
</feature>
<feature type="compositionally biased region" description="Low complexity" evidence="6">
    <location>
        <begin position="1792"/>
        <end position="1802"/>
    </location>
</feature>
<dbReference type="Pfam" id="PF13877">
    <property type="entry name" value="RPAP3_C"/>
    <property type="match status" value="1"/>
</dbReference>
<organism evidence="10 11">
    <name type="scientific">Durusdinium trenchii</name>
    <dbReference type="NCBI Taxonomy" id="1381693"/>
    <lineage>
        <taxon>Eukaryota</taxon>
        <taxon>Sar</taxon>
        <taxon>Alveolata</taxon>
        <taxon>Dinophyceae</taxon>
        <taxon>Suessiales</taxon>
        <taxon>Symbiodiniaceae</taxon>
        <taxon>Durusdinium</taxon>
    </lineage>
</organism>
<dbReference type="Gene3D" id="3.30.1370.50">
    <property type="entry name" value="R3H-like domain"/>
    <property type="match status" value="1"/>
</dbReference>
<evidence type="ECO:0000259" key="7">
    <source>
        <dbReference type="PROSITE" id="PS51061"/>
    </source>
</evidence>
<keyword evidence="11" id="KW-1185">Reference proteome</keyword>
<dbReference type="EMBL" id="CAXAMM010022112">
    <property type="protein sequence ID" value="CAK9051230.1"/>
    <property type="molecule type" value="Genomic_DNA"/>
</dbReference>
<evidence type="ECO:0000256" key="4">
    <source>
        <dbReference type="ARBA" id="ARBA00022806"/>
    </source>
</evidence>
<feature type="domain" description="Helicase C-terminal" evidence="9">
    <location>
        <begin position="349"/>
        <end position="518"/>
    </location>
</feature>
<evidence type="ECO:0000256" key="5">
    <source>
        <dbReference type="ARBA" id="ARBA00022840"/>
    </source>
</evidence>
<dbReference type="Pfam" id="PF00271">
    <property type="entry name" value="Helicase_C"/>
    <property type="match status" value="1"/>
</dbReference>
<dbReference type="Gene3D" id="3.40.50.300">
    <property type="entry name" value="P-loop containing nucleotide triphosphate hydrolases"/>
    <property type="match status" value="2"/>
</dbReference>
<proteinExistence type="predicted"/>
<dbReference type="SUPFAM" id="SSF48452">
    <property type="entry name" value="TPR-like"/>
    <property type="match status" value="1"/>
</dbReference>
<evidence type="ECO:0000313" key="10">
    <source>
        <dbReference type="EMBL" id="CAK9051230.1"/>
    </source>
</evidence>
<feature type="compositionally biased region" description="Basic and acidic residues" evidence="6">
    <location>
        <begin position="1762"/>
        <end position="1780"/>
    </location>
</feature>
<dbReference type="InterPro" id="IPR019734">
    <property type="entry name" value="TPR_rpt"/>
</dbReference>
<dbReference type="PANTHER" id="PTHR47958">
    <property type="entry name" value="ATP-DEPENDENT RNA HELICASE DBP3"/>
    <property type="match status" value="1"/>
</dbReference>
<evidence type="ECO:0000259" key="9">
    <source>
        <dbReference type="PROSITE" id="PS51194"/>
    </source>
</evidence>
<dbReference type="InterPro" id="IPR011545">
    <property type="entry name" value="DEAD/DEAH_box_helicase_dom"/>
</dbReference>
<feature type="region of interest" description="Disordered" evidence="6">
    <location>
        <begin position="1032"/>
        <end position="1065"/>
    </location>
</feature>
<dbReference type="GO" id="GO:0004386">
    <property type="term" value="F:helicase activity"/>
    <property type="evidence" value="ECO:0007669"/>
    <property type="project" value="UniProtKB-KW"/>
</dbReference>
<keyword evidence="2" id="KW-0547">Nucleotide-binding</keyword>
<dbReference type="SMART" id="SM00487">
    <property type="entry name" value="DEXDc"/>
    <property type="match status" value="1"/>
</dbReference>
<keyword evidence="3" id="KW-0378">Hydrolase</keyword>
<dbReference type="InterPro" id="IPR025986">
    <property type="entry name" value="RPAP3-like_C"/>
</dbReference>
<sequence>MAEEAEVEQTPQPFEGERIIPKPVKDGDWLKGDLAKIHKDFYLNHPDLSLQCERFCWGNLEAAHPVLGQRSQEEAEEYRKANGIVVQVVRGRPAPKPFQTFQETAFPSFVEELAMELFSTESQGALPFAVQAQAWPCALSGMDLIAVAPTGSGKTLAFLLPALVHIMAQPHVQEGEGPIVLILEPTRELAVQTYKVAQQFCTRTSGEDLIRAGLCFGGVAAQQQTPLVEAPDFGRWPEILVATPGRLLELISVKKWISAKRMSYVVLDEADHMLLTGNWLVHIKQLLYLMRPDRQLLLLSATWPLDADRVASDLCGEELIKIRVNPVVPNIPQEVKLFPGQFDGGYNKKMAELVRWIQEEMEPSESLLVFCHHYRLPPQIAHHPPVLEALSKHVPNSHWHDRVAVLDHAQKHEEQQAQYMNFLQGKVKMLISTFSLAGRGLDFHDPDSMPLSLAVILFDFPSSIGEYANCIGRTSRPGQRGGRVYAFLPEGRFWIAGELIALLEHCGQKVPDALAEQHAQDQKFLSDVKAGMLQLLNQGSLQSDSLCAGEYDAEQKVWTLPSSIPSYRRKLVHLLADELNLPHVSYGESSDRRLYLSHDRDALPDKYFVEGEAVVIRHHVHPEQRGTVANAHINRRFRTIEIRVNNPTFGDMPVDVPVEMVWREGQEPSPFPARPTRENVRRYADYREHRPDYRSDYRSNSNYKRSWKSPGYGSSYGNYRGCAGLEFPWVWGGRYGGKQLVMGLGTKTLDALMPWPRREVCSRPEKGALAQWALGLEALSVRLKALAGTLLKLLENPEHRAAAVQATLRSALHHCVGVAWERPFEQTGGRTGGPKSGGEGRETWGCDKVCDVGGVCMDWGEPLRIDQKAFAQQSLDSVKLAAAEWLGGKPPQRSGGVGVMGLRHEETVVDSVWAVEGGPMEKTKVRSELLIARLSLGTEGLSKDLGRDQIEEELPKKESWAASALGVPEAGPWAQEMATLFSSCQRLAEHARNTYAEAGPAGAPLLGGPKGDGPVAPAPRWGATVGVTGGRPLAPGALSVHRREGGGRDRSDESERGFGCRVPKEDSGTGAACQQAGYAAQGEEARMLLGTTTLVGKARESVFFSTWFDASVLSDILRPLESITKSGVTYKEKGSFLPWLTQRVQIPMDDWSDCAAGCARAAMPDVWTPNSRNACSDIVGAVAVDAYSASCLAGENTPPMLQAMAVNPGNQHLLLTAVDEACLDGKPAPTAEAVSDLPVARAALKTSKANELHKGRGDVAGVVPYSGPNIQDDFIHRIFFRVYEQPYRVRDPVVLVPQHLLRDWPSLKQWMRDAGLQGTAVRQGGKMSEFLLTVRKRPNAAWRGIDRAVGIGAPGQMDGPMLLEPLNRPIPLNRWRRQVCLCGSLGFPSWRTPAQLRCPNHVFGRGPAWTPYRGEDNATSVSDFFSDLYKWTEDQEKEERRRQIRKTAQQAGVNEAQKLLVAKPAESTPAVKVDDEVQDDRSDAIRRDRNPMAQYYNDWDQYDPDAEVDKIEDEAFQQQRAEREARQAEKDRILDEMALKPNGDRTRTTTARPRVKISVRRSGRRVAPVDLAAPRKDEANRLFGAGRYREAIAAYTAALDCLEKYEPPEAPGRAVRSTADGGRDQEDSCGQEQEAIALKVALLANRALACFKLEDWRECVVDASEALRFEPLHHKATLRRGFALARMKRWGPAAKDLDRAVSVDPADKKASAELQMVRRMLAEQAKEARAHAKCVMCDPTRDPTMPTRKLVVKVQRGEVDRAERVEAAEREEKDLRKPPEEAEAPPAPAESPAPRSRPAARAYVPRSVGLRGGRPEASQSQGARAAMSFYQFEAQWNRLRGKPLERAGLLEKVGSSVLPALFRESLDSELVSGIAEVVVVPTPQKPPTATAFLGEWSHHEALAARLHAGPTRFAVDVLGALSRTPRFELSIHCLTAKEHALLDEVLSKLQVDFPEEIEALSSAYRPPKTSDGLMELDEDDVAEDAPAAAAPAAPAAAAAAVAPISLEGCD</sequence>
<dbReference type="InterPro" id="IPR001650">
    <property type="entry name" value="Helicase_C-like"/>
</dbReference>
<evidence type="ECO:0000256" key="2">
    <source>
        <dbReference type="ARBA" id="ARBA00022741"/>
    </source>
</evidence>
<evidence type="ECO:0000313" key="11">
    <source>
        <dbReference type="Proteomes" id="UP001642464"/>
    </source>
</evidence>
<evidence type="ECO:0000259" key="8">
    <source>
        <dbReference type="PROSITE" id="PS51192"/>
    </source>
</evidence>
<accession>A0ABP0MM87</accession>
<dbReference type="InterPro" id="IPR001374">
    <property type="entry name" value="R3H_dom"/>
</dbReference>
<dbReference type="PROSITE" id="PS51194">
    <property type="entry name" value="HELICASE_CTER"/>
    <property type="match status" value="1"/>
</dbReference>
<dbReference type="InterPro" id="IPR027417">
    <property type="entry name" value="P-loop_NTPase"/>
</dbReference>
<evidence type="ECO:0000256" key="1">
    <source>
        <dbReference type="ARBA" id="ARBA00012552"/>
    </source>
</evidence>
<dbReference type="SUPFAM" id="SSF82708">
    <property type="entry name" value="R3H domain"/>
    <property type="match status" value="1"/>
</dbReference>
<dbReference type="Proteomes" id="UP001642464">
    <property type="component" value="Unassembled WGS sequence"/>
</dbReference>
<feature type="region of interest" description="Disordered" evidence="6">
    <location>
        <begin position="1607"/>
        <end position="1628"/>
    </location>
</feature>
<dbReference type="Pfam" id="PF00270">
    <property type="entry name" value="DEAD"/>
    <property type="match status" value="1"/>
</dbReference>
<keyword evidence="4 10" id="KW-0347">Helicase</keyword>
<dbReference type="InterPro" id="IPR036867">
    <property type="entry name" value="R3H_dom_sf"/>
</dbReference>
<dbReference type="InterPro" id="IPR011990">
    <property type="entry name" value="TPR-like_helical_dom_sf"/>
</dbReference>
<protein>
    <recommendedName>
        <fullName evidence="1">RNA helicase</fullName>
        <ecNumber evidence="1">3.6.4.13</ecNumber>
    </recommendedName>
</protein>
<dbReference type="InterPro" id="IPR014001">
    <property type="entry name" value="Helicase_ATP-bd"/>
</dbReference>
<dbReference type="PROSITE" id="PS51061">
    <property type="entry name" value="R3H"/>
    <property type="match status" value="1"/>
</dbReference>
<feature type="compositionally biased region" description="Basic and acidic residues" evidence="6">
    <location>
        <begin position="1041"/>
        <end position="1065"/>
    </location>
</feature>
<dbReference type="EC" id="3.6.4.13" evidence="1"/>
<keyword evidence="5" id="KW-0067">ATP-binding</keyword>
<gene>
    <name evidence="10" type="ORF">SCF082_LOCUS28141</name>
</gene>